<dbReference type="Pfam" id="PF03004">
    <property type="entry name" value="Transposase_24"/>
    <property type="match status" value="1"/>
</dbReference>
<feature type="non-terminal residue" evidence="2">
    <location>
        <position position="1"/>
    </location>
</feature>
<evidence type="ECO:0000256" key="1">
    <source>
        <dbReference type="SAM" id="MobiDB-lite"/>
    </source>
</evidence>
<protein>
    <submittedName>
        <fullName evidence="2">Uncharacterized protein</fullName>
    </submittedName>
</protein>
<reference evidence="2 3" key="1">
    <citation type="submission" date="2021-05" db="EMBL/GenBank/DDBJ databases">
        <title>Genome Assembly of Synthetic Allotetraploid Brassica napus Reveals Homoeologous Exchanges between Subgenomes.</title>
        <authorList>
            <person name="Davis J.T."/>
        </authorList>
    </citation>
    <scope>NUCLEOTIDE SEQUENCE [LARGE SCALE GENOMIC DNA]</scope>
    <source>
        <strain evidence="3">cv. Da-Ae</strain>
        <tissue evidence="2">Seedling</tissue>
    </source>
</reference>
<proteinExistence type="predicted"/>
<sequence length="381" mass="43024">SYADFLAGSFPSASSAGLGSPATQGTSVPQPQPASIIEDRLLNELLVAPGRELLPKLSPNGEPNTSWFRRSNRNAICKSILKCFHSLLELPYPTYAHVPLEIQKMWLRSFAQDWNWDPPFTNDVRTAFNLQARKQYTSNVTEWKKKWRLKKDKPLCLNQDVWEGFKAYWQLDATAHIAATNSVNRRSKRGGKGEAVHNGGAKTREEREIEMTAERGGVPPDWLELMRDMHTNKQTGEVQDPVARELLATLSKLKEDKEAQLQQSQLSANDGSTASNMLSREEINQLVLENVPIKKGRRYGIGRTSEAISTSLSQHSVSSSSILQYMDRMKTELDEERTKRQAIEEELRRVTVFISNLCPEQFSATQTQPDSATQSPDDRCF</sequence>
<feature type="compositionally biased region" description="Low complexity" evidence="1">
    <location>
        <begin position="13"/>
        <end position="22"/>
    </location>
</feature>
<gene>
    <name evidence="2" type="ORF">HID58_064162</name>
</gene>
<dbReference type="InterPro" id="IPR004252">
    <property type="entry name" value="Probable_transposase_24"/>
</dbReference>
<accession>A0ABQ7Z9B3</accession>
<organism evidence="2 3">
    <name type="scientific">Brassica napus</name>
    <name type="common">Rape</name>
    <dbReference type="NCBI Taxonomy" id="3708"/>
    <lineage>
        <taxon>Eukaryota</taxon>
        <taxon>Viridiplantae</taxon>
        <taxon>Streptophyta</taxon>
        <taxon>Embryophyta</taxon>
        <taxon>Tracheophyta</taxon>
        <taxon>Spermatophyta</taxon>
        <taxon>Magnoliopsida</taxon>
        <taxon>eudicotyledons</taxon>
        <taxon>Gunneridae</taxon>
        <taxon>Pentapetalae</taxon>
        <taxon>rosids</taxon>
        <taxon>malvids</taxon>
        <taxon>Brassicales</taxon>
        <taxon>Brassicaceae</taxon>
        <taxon>Brassiceae</taxon>
        <taxon>Brassica</taxon>
    </lineage>
</organism>
<comment type="caution">
    <text evidence="2">The sequence shown here is derived from an EMBL/GenBank/DDBJ whole genome shotgun (WGS) entry which is preliminary data.</text>
</comment>
<dbReference type="EMBL" id="JAGKQM010000015">
    <property type="protein sequence ID" value="KAH0876768.1"/>
    <property type="molecule type" value="Genomic_DNA"/>
</dbReference>
<feature type="region of interest" description="Disordered" evidence="1">
    <location>
        <begin position="13"/>
        <end position="32"/>
    </location>
</feature>
<evidence type="ECO:0000313" key="2">
    <source>
        <dbReference type="EMBL" id="KAH0876768.1"/>
    </source>
</evidence>
<evidence type="ECO:0000313" key="3">
    <source>
        <dbReference type="Proteomes" id="UP000824890"/>
    </source>
</evidence>
<name>A0ABQ7Z9B3_BRANA</name>
<keyword evidence="3" id="KW-1185">Reference proteome</keyword>
<dbReference type="Proteomes" id="UP000824890">
    <property type="component" value="Unassembled WGS sequence"/>
</dbReference>